<dbReference type="InterPro" id="IPR018649">
    <property type="entry name" value="SHOCT"/>
</dbReference>
<proteinExistence type="predicted"/>
<dbReference type="Pfam" id="PF09851">
    <property type="entry name" value="SHOCT"/>
    <property type="match status" value="1"/>
</dbReference>
<feature type="compositionally biased region" description="Basic and acidic residues" evidence="1">
    <location>
        <begin position="11"/>
        <end position="20"/>
    </location>
</feature>
<dbReference type="EMBL" id="JBHSXI010000001">
    <property type="protein sequence ID" value="MFC6887534.1"/>
    <property type="molecule type" value="Genomic_DNA"/>
</dbReference>
<evidence type="ECO:0000259" key="2">
    <source>
        <dbReference type="Pfam" id="PF09851"/>
    </source>
</evidence>
<organism evidence="4 5">
    <name type="scientific">Halorubrum trueperi</name>
    <dbReference type="NCBI Taxonomy" id="2004704"/>
    <lineage>
        <taxon>Archaea</taxon>
        <taxon>Methanobacteriati</taxon>
        <taxon>Methanobacteriota</taxon>
        <taxon>Stenosarchaea group</taxon>
        <taxon>Halobacteria</taxon>
        <taxon>Halobacteriales</taxon>
        <taxon>Haloferacaceae</taxon>
        <taxon>Halorubrum</taxon>
    </lineage>
</organism>
<evidence type="ECO:0000256" key="1">
    <source>
        <dbReference type="SAM" id="MobiDB-lite"/>
    </source>
</evidence>
<dbReference type="AlphaFoldDB" id="A0ABD5UDP5"/>
<dbReference type="RefSeq" id="WP_379763684.1">
    <property type="nucleotide sequence ID" value="NZ_JBHSXI010000001.1"/>
</dbReference>
<name>A0ABD5UDP5_9EURY</name>
<gene>
    <name evidence="4" type="ORF">ACFQEY_00480</name>
</gene>
<evidence type="ECO:0000259" key="3">
    <source>
        <dbReference type="Pfam" id="PF14470"/>
    </source>
</evidence>
<accession>A0ABD5UDP5</accession>
<dbReference type="InterPro" id="IPR039519">
    <property type="entry name" value="YokE-like_PH"/>
</dbReference>
<feature type="region of interest" description="Disordered" evidence="1">
    <location>
        <begin position="1"/>
        <end position="20"/>
    </location>
</feature>
<feature type="region of interest" description="Disordered" evidence="1">
    <location>
        <begin position="51"/>
        <end position="72"/>
    </location>
</feature>
<protein>
    <submittedName>
        <fullName evidence="4">PH domain-containing protein</fullName>
    </submittedName>
</protein>
<dbReference type="Proteomes" id="UP001596333">
    <property type="component" value="Unassembled WGS sequence"/>
</dbReference>
<dbReference type="Pfam" id="PF14470">
    <property type="entry name" value="bPH_3"/>
    <property type="match status" value="1"/>
</dbReference>
<evidence type="ECO:0000313" key="4">
    <source>
        <dbReference type="EMBL" id="MFC6887534.1"/>
    </source>
</evidence>
<feature type="domain" description="YokE-like PH" evidence="3">
    <location>
        <begin position="36"/>
        <end position="150"/>
    </location>
</feature>
<keyword evidence="5" id="KW-1185">Reference proteome</keyword>
<sequence>MGLFSNDDAEIPEHWRTEPQGEYVTKERIEKIEDVLDDGEAPHYITRGSTVDVEGSSAGSSLFGDDRSRKSGTRGWVRSVYTDGRVVVKIPQWLGSDERSIPYDSITSVDLDTGLVNKRISLQTPGQTYHIEAQEPGKDQVREIVSFIREKISEANEPDTVVAESEPDPLDRIEKLSELHEQGVISDEEFEEKRQSLLDEV</sequence>
<feature type="domain" description="SHOCT" evidence="2">
    <location>
        <begin position="171"/>
        <end position="198"/>
    </location>
</feature>
<comment type="caution">
    <text evidence="4">The sequence shown here is derived from an EMBL/GenBank/DDBJ whole genome shotgun (WGS) entry which is preliminary data.</text>
</comment>
<reference evidence="4 5" key="1">
    <citation type="journal article" date="2019" name="Int. J. Syst. Evol. Microbiol.">
        <title>The Global Catalogue of Microorganisms (GCM) 10K type strain sequencing project: providing services to taxonomists for standard genome sequencing and annotation.</title>
        <authorList>
            <consortium name="The Broad Institute Genomics Platform"/>
            <consortium name="The Broad Institute Genome Sequencing Center for Infectious Disease"/>
            <person name="Wu L."/>
            <person name="Ma J."/>
        </authorList>
    </citation>
    <scope>NUCLEOTIDE SEQUENCE [LARGE SCALE GENOMIC DNA]</scope>
    <source>
        <strain evidence="4 5">Y73</strain>
    </source>
</reference>
<evidence type="ECO:0000313" key="5">
    <source>
        <dbReference type="Proteomes" id="UP001596333"/>
    </source>
</evidence>